<dbReference type="SMART" id="SM00271">
    <property type="entry name" value="DnaJ"/>
    <property type="match status" value="1"/>
</dbReference>
<dbReference type="Pfam" id="PF00226">
    <property type="entry name" value="DnaJ"/>
    <property type="match status" value="1"/>
</dbReference>
<proteinExistence type="predicted"/>
<dbReference type="InterPro" id="IPR036869">
    <property type="entry name" value="J_dom_sf"/>
</dbReference>
<dbReference type="AlphaFoldDB" id="A0A1H4KJM8"/>
<feature type="domain" description="J" evidence="2">
    <location>
        <begin position="9"/>
        <end position="70"/>
    </location>
</feature>
<dbReference type="PROSITE" id="PS50076">
    <property type="entry name" value="DNAJ_2"/>
    <property type="match status" value="1"/>
</dbReference>
<gene>
    <name evidence="3" type="ORF">SAMN04489806_1195</name>
</gene>
<evidence type="ECO:0000259" key="2">
    <source>
        <dbReference type="PROSITE" id="PS50076"/>
    </source>
</evidence>
<dbReference type="EMBL" id="FNRY01000001">
    <property type="protein sequence ID" value="SEB58711.1"/>
    <property type="molecule type" value="Genomic_DNA"/>
</dbReference>
<name>A0A1H4KJM8_9MICO</name>
<dbReference type="PANTHER" id="PTHR44240:SF10">
    <property type="entry name" value="J DOMAIN-CONTAINING PROTEIN"/>
    <property type="match status" value="1"/>
</dbReference>
<dbReference type="CDD" id="cd06257">
    <property type="entry name" value="DnaJ"/>
    <property type="match status" value="1"/>
</dbReference>
<dbReference type="SUPFAM" id="SSF46565">
    <property type="entry name" value="Chaperone J-domain"/>
    <property type="match status" value="1"/>
</dbReference>
<evidence type="ECO:0000313" key="3">
    <source>
        <dbReference type="EMBL" id="SEB58711.1"/>
    </source>
</evidence>
<dbReference type="InterPro" id="IPR052276">
    <property type="entry name" value="Diphthamide-biosynth_chaperone"/>
</dbReference>
<organism evidence="3 4">
    <name type="scientific">Paramicrobacterium humi</name>
    <dbReference type="NCBI Taxonomy" id="640635"/>
    <lineage>
        <taxon>Bacteria</taxon>
        <taxon>Bacillati</taxon>
        <taxon>Actinomycetota</taxon>
        <taxon>Actinomycetes</taxon>
        <taxon>Micrococcales</taxon>
        <taxon>Microbacteriaceae</taxon>
        <taxon>Paramicrobacterium</taxon>
    </lineage>
</organism>
<evidence type="ECO:0000313" key="4">
    <source>
        <dbReference type="Proteomes" id="UP000199183"/>
    </source>
</evidence>
<protein>
    <submittedName>
        <fullName evidence="3">DnaJ domain-containing protein</fullName>
    </submittedName>
</protein>
<dbReference type="RefSeq" id="WP_091181297.1">
    <property type="nucleotide sequence ID" value="NZ_FNRY01000001.1"/>
</dbReference>
<evidence type="ECO:0000256" key="1">
    <source>
        <dbReference type="SAM" id="MobiDB-lite"/>
    </source>
</evidence>
<dbReference type="Proteomes" id="UP000199183">
    <property type="component" value="Unassembled WGS sequence"/>
</dbReference>
<reference evidence="3 4" key="1">
    <citation type="submission" date="2016-10" db="EMBL/GenBank/DDBJ databases">
        <authorList>
            <person name="de Groot N.N."/>
        </authorList>
    </citation>
    <scope>NUCLEOTIDE SEQUENCE [LARGE SCALE GENOMIC DNA]</scope>
    <source>
        <strain evidence="3 4">DSM 21799</strain>
    </source>
</reference>
<dbReference type="STRING" id="640635.SAMN04489806_1195"/>
<feature type="region of interest" description="Disordered" evidence="1">
    <location>
        <begin position="77"/>
        <end position="107"/>
    </location>
</feature>
<keyword evidence="4" id="KW-1185">Reference proteome</keyword>
<dbReference type="Gene3D" id="1.10.287.110">
    <property type="entry name" value="DnaJ domain"/>
    <property type="match status" value="1"/>
</dbReference>
<dbReference type="PANTHER" id="PTHR44240">
    <property type="entry name" value="DNAJ DOMAIN (PROKARYOTIC HEAT SHOCK PROTEIN)-RELATED"/>
    <property type="match status" value="1"/>
</dbReference>
<accession>A0A1H4KJM8</accession>
<dbReference type="InterPro" id="IPR001623">
    <property type="entry name" value="DnaJ_domain"/>
</dbReference>
<sequence length="323" mass="35296">MSDSPLAQSPYEVLGVDPAASDEELRKAYRRLARETHPDLGGSAARFNAVQLAWERIGTPDARAAFDRSVYRPATASDEHVWATSGASHETRRDTRPKARSHGHPGGWSRERYLTLMREWVGRGAELDDPYDESLIRRAPREIRHALADALAEEATAASLGDLGMGYTLWHGVATAVGDDEWSTDANAPLTDPAKIDHVVLGPTGLYAVQSEDWGAPARVRRGELISEALGAGERPVHALALRARALARRAKVKFTGLVIVLPDDDLEAPITSLGRVRGSHAFAVQRSVIAHFLRTGVPDTARPAGTDLFEVRTRLQRAIRFV</sequence>
<dbReference type="PRINTS" id="PR00625">
    <property type="entry name" value="JDOMAIN"/>
</dbReference>
<dbReference type="OrthoDB" id="5242140at2"/>